<feature type="transmembrane region" description="Helical" evidence="7">
    <location>
        <begin position="334"/>
        <end position="355"/>
    </location>
</feature>
<reference evidence="9 10" key="1">
    <citation type="journal article" date="2019" name="Commun. Biol.">
        <title>The bagworm genome reveals a unique fibroin gene that provides high tensile strength.</title>
        <authorList>
            <person name="Kono N."/>
            <person name="Nakamura H."/>
            <person name="Ohtoshi R."/>
            <person name="Tomita M."/>
            <person name="Numata K."/>
            <person name="Arakawa K."/>
        </authorList>
    </citation>
    <scope>NUCLEOTIDE SEQUENCE [LARGE SCALE GENOMIC DNA]</scope>
</reference>
<feature type="domain" description="Major facilitator superfamily (MFS) profile" evidence="8">
    <location>
        <begin position="1"/>
        <end position="463"/>
    </location>
</feature>
<name>A0A4C1VQ73_EUMVA</name>
<dbReference type="InterPro" id="IPR036259">
    <property type="entry name" value="MFS_trans_sf"/>
</dbReference>
<dbReference type="AlphaFoldDB" id="A0A4C1VQ73"/>
<dbReference type="PROSITE" id="PS50850">
    <property type="entry name" value="MFS"/>
    <property type="match status" value="1"/>
</dbReference>
<evidence type="ECO:0000256" key="1">
    <source>
        <dbReference type="ARBA" id="ARBA00004141"/>
    </source>
</evidence>
<evidence type="ECO:0000256" key="3">
    <source>
        <dbReference type="ARBA" id="ARBA00022989"/>
    </source>
</evidence>
<evidence type="ECO:0000259" key="8">
    <source>
        <dbReference type="PROSITE" id="PS50850"/>
    </source>
</evidence>
<keyword evidence="2 7" id="KW-0812">Transmembrane</keyword>
<sequence>MAGTSPEYLVMLKWFFSQSESSWVVALVTAGALPGCMMGHYLAETLGRKKTIFVSALPAFVAGTIILLASVSWLLFIARFLQGCSTGIIAVVTMIYITEIADKDIRGALGMIVQVMNNQGSLLMYCVGPFVSYRVLSSLIMAIPVVYVAACLWIPESPYYHLKDGRVESARKEFMVLKGTNDEKWADEQLEVVRAHVQQSMENKTTVKELFTNMRYRKAVYIIAGLKVLQYMTGALAIQSYLEMIFMESSSISGRSASIIYGVGGATGAQAQGVNSGGRKNGQTRQDYYFFGSLLMSSRCAPSALDSNTYVPTCQYHQKRVLAALLADRLGRRILMLISSLGVGMSLTLVGAYFFTKNFVMANESTLNAIKFLPLAGIIGFNILYAIGIGNIPYVMQAELFPINVKAAASSAATMSACVFSFTVAKCYQGVKDAFGHYTVFWSYATVAYLGIFFVYFCVPETKGKTLEEVQDNLQAERYEAETERLNATTAEVENESEKK</sequence>
<keyword evidence="5" id="KW-0325">Glycoprotein</keyword>
<dbReference type="PANTHER" id="PTHR48021">
    <property type="match status" value="1"/>
</dbReference>
<dbReference type="OrthoDB" id="6339427at2759"/>
<dbReference type="InterPro" id="IPR005828">
    <property type="entry name" value="MFS_sugar_transport-like"/>
</dbReference>
<keyword evidence="10" id="KW-1185">Reference proteome</keyword>
<organism evidence="9 10">
    <name type="scientific">Eumeta variegata</name>
    <name type="common">Bagworm moth</name>
    <name type="synonym">Eumeta japonica</name>
    <dbReference type="NCBI Taxonomy" id="151549"/>
    <lineage>
        <taxon>Eukaryota</taxon>
        <taxon>Metazoa</taxon>
        <taxon>Ecdysozoa</taxon>
        <taxon>Arthropoda</taxon>
        <taxon>Hexapoda</taxon>
        <taxon>Insecta</taxon>
        <taxon>Pterygota</taxon>
        <taxon>Neoptera</taxon>
        <taxon>Endopterygota</taxon>
        <taxon>Lepidoptera</taxon>
        <taxon>Glossata</taxon>
        <taxon>Ditrysia</taxon>
        <taxon>Tineoidea</taxon>
        <taxon>Psychidae</taxon>
        <taxon>Oiketicinae</taxon>
        <taxon>Eumeta</taxon>
    </lineage>
</organism>
<feature type="transmembrane region" description="Helical" evidence="7">
    <location>
        <begin position="437"/>
        <end position="459"/>
    </location>
</feature>
<feature type="transmembrane region" description="Helical" evidence="7">
    <location>
        <begin position="80"/>
        <end position="101"/>
    </location>
</feature>
<dbReference type="Proteomes" id="UP000299102">
    <property type="component" value="Unassembled WGS sequence"/>
</dbReference>
<evidence type="ECO:0000256" key="7">
    <source>
        <dbReference type="SAM" id="Phobius"/>
    </source>
</evidence>
<evidence type="ECO:0000313" key="9">
    <source>
        <dbReference type="EMBL" id="GBP40552.1"/>
    </source>
</evidence>
<keyword evidence="3 7" id="KW-1133">Transmembrane helix</keyword>
<dbReference type="PANTHER" id="PTHR48021:SF1">
    <property type="entry name" value="GH07001P-RELATED"/>
    <property type="match status" value="1"/>
</dbReference>
<feature type="transmembrane region" description="Helical" evidence="7">
    <location>
        <begin position="375"/>
        <end position="395"/>
    </location>
</feature>
<accession>A0A4C1VQ73</accession>
<dbReference type="GO" id="GO:0016020">
    <property type="term" value="C:membrane"/>
    <property type="evidence" value="ECO:0007669"/>
    <property type="project" value="UniProtKB-SubCell"/>
</dbReference>
<evidence type="ECO:0000313" key="10">
    <source>
        <dbReference type="Proteomes" id="UP000299102"/>
    </source>
</evidence>
<evidence type="ECO:0000256" key="5">
    <source>
        <dbReference type="ARBA" id="ARBA00023180"/>
    </source>
</evidence>
<evidence type="ECO:0000256" key="6">
    <source>
        <dbReference type="SAM" id="Coils"/>
    </source>
</evidence>
<evidence type="ECO:0000256" key="4">
    <source>
        <dbReference type="ARBA" id="ARBA00023136"/>
    </source>
</evidence>
<comment type="subcellular location">
    <subcellularLocation>
        <location evidence="1">Membrane</location>
        <topology evidence="1">Multi-pass membrane protein</topology>
    </subcellularLocation>
</comment>
<dbReference type="InterPro" id="IPR020846">
    <property type="entry name" value="MFS_dom"/>
</dbReference>
<dbReference type="GO" id="GO:0022857">
    <property type="term" value="F:transmembrane transporter activity"/>
    <property type="evidence" value="ECO:0007669"/>
    <property type="project" value="InterPro"/>
</dbReference>
<proteinExistence type="predicted"/>
<keyword evidence="4 7" id="KW-0472">Membrane</keyword>
<dbReference type="InterPro" id="IPR003663">
    <property type="entry name" value="Sugar/inositol_transpt"/>
</dbReference>
<dbReference type="PRINTS" id="PR00171">
    <property type="entry name" value="SUGRTRNSPORT"/>
</dbReference>
<feature type="transmembrane region" description="Helical" evidence="7">
    <location>
        <begin position="23"/>
        <end position="43"/>
    </location>
</feature>
<feature type="transmembrane region" description="Helical" evidence="7">
    <location>
        <begin position="122"/>
        <end position="155"/>
    </location>
</feature>
<dbReference type="STRING" id="151549.A0A4C1VQ73"/>
<dbReference type="PROSITE" id="PS00216">
    <property type="entry name" value="SUGAR_TRANSPORT_1"/>
    <property type="match status" value="1"/>
</dbReference>
<dbReference type="Pfam" id="PF00083">
    <property type="entry name" value="Sugar_tr"/>
    <property type="match status" value="2"/>
</dbReference>
<dbReference type="Gene3D" id="1.20.1250.20">
    <property type="entry name" value="MFS general substrate transporter like domains"/>
    <property type="match status" value="2"/>
</dbReference>
<gene>
    <name evidence="9" type="primary">Tret1</name>
    <name evidence="9" type="ORF">EVAR_7551_1</name>
</gene>
<evidence type="ECO:0000256" key="2">
    <source>
        <dbReference type="ARBA" id="ARBA00022692"/>
    </source>
</evidence>
<dbReference type="SUPFAM" id="SSF103473">
    <property type="entry name" value="MFS general substrate transporter"/>
    <property type="match status" value="2"/>
</dbReference>
<feature type="transmembrane region" description="Helical" evidence="7">
    <location>
        <begin position="52"/>
        <end position="74"/>
    </location>
</feature>
<dbReference type="EMBL" id="BGZK01000383">
    <property type="protein sequence ID" value="GBP40552.1"/>
    <property type="molecule type" value="Genomic_DNA"/>
</dbReference>
<feature type="transmembrane region" description="Helical" evidence="7">
    <location>
        <begin position="407"/>
        <end position="425"/>
    </location>
</feature>
<feature type="coiled-coil region" evidence="6">
    <location>
        <begin position="467"/>
        <end position="499"/>
    </location>
</feature>
<keyword evidence="6" id="KW-0175">Coiled coil</keyword>
<comment type="caution">
    <text evidence="9">The sequence shown here is derived from an EMBL/GenBank/DDBJ whole genome shotgun (WGS) entry which is preliminary data.</text>
</comment>
<feature type="transmembrane region" description="Helical" evidence="7">
    <location>
        <begin position="219"/>
        <end position="242"/>
    </location>
</feature>
<dbReference type="InterPro" id="IPR050549">
    <property type="entry name" value="MFS_Trehalose_Transporter"/>
</dbReference>
<protein>
    <submittedName>
        <fullName evidence="9">Facilitated trehalose transporter Tret1</fullName>
    </submittedName>
</protein>
<dbReference type="InterPro" id="IPR005829">
    <property type="entry name" value="Sugar_transporter_CS"/>
</dbReference>